<feature type="region of interest" description="Disordered" evidence="1">
    <location>
        <begin position="135"/>
        <end position="161"/>
    </location>
</feature>
<name>A0ABX6JU86_9MICO</name>
<dbReference type="RefSeq" id="WP_166328786.1">
    <property type="nucleotide sequence ID" value="NZ_CP049933.1"/>
</dbReference>
<evidence type="ECO:0000313" key="5">
    <source>
        <dbReference type="Proteomes" id="UP000503441"/>
    </source>
</evidence>
<dbReference type="Proteomes" id="UP000503441">
    <property type="component" value="Chromosome"/>
</dbReference>
<feature type="compositionally biased region" description="Polar residues" evidence="1">
    <location>
        <begin position="150"/>
        <end position="161"/>
    </location>
</feature>
<feature type="transmembrane region" description="Helical" evidence="2">
    <location>
        <begin position="24"/>
        <end position="45"/>
    </location>
</feature>
<dbReference type="EMBL" id="CP049933">
    <property type="protein sequence ID" value="QIM17844.1"/>
    <property type="molecule type" value="Genomic_DNA"/>
</dbReference>
<accession>A0ABX6JU86</accession>
<dbReference type="InterPro" id="IPR002656">
    <property type="entry name" value="Acyl_transf_3_dom"/>
</dbReference>
<keyword evidence="4" id="KW-0808">Transferase</keyword>
<evidence type="ECO:0000259" key="3">
    <source>
        <dbReference type="Pfam" id="PF01757"/>
    </source>
</evidence>
<gene>
    <name evidence="4" type="ORF">G7066_02505</name>
</gene>
<protein>
    <submittedName>
        <fullName evidence="4">Acyltransferase</fullName>
    </submittedName>
</protein>
<keyword evidence="2" id="KW-0472">Membrane</keyword>
<keyword evidence="2" id="KW-1133">Transmembrane helix</keyword>
<dbReference type="Pfam" id="PF01757">
    <property type="entry name" value="Acyl_transf_3"/>
    <property type="match status" value="1"/>
</dbReference>
<evidence type="ECO:0000256" key="2">
    <source>
        <dbReference type="SAM" id="Phobius"/>
    </source>
</evidence>
<reference evidence="4 5" key="1">
    <citation type="submission" date="2020-03" db="EMBL/GenBank/DDBJ databases">
        <title>Leucobacter sp. nov., isolated from beetles.</title>
        <authorList>
            <person name="Hyun D.-W."/>
            <person name="Bae J.-W."/>
        </authorList>
    </citation>
    <scope>NUCLEOTIDE SEQUENCE [LARGE SCALE GENOMIC DNA]</scope>
    <source>
        <strain evidence="4 5">HDW9A</strain>
    </source>
</reference>
<keyword evidence="2" id="KW-0812">Transmembrane</keyword>
<feature type="transmembrane region" description="Helical" evidence="2">
    <location>
        <begin position="65"/>
        <end position="84"/>
    </location>
</feature>
<sequence length="161" mass="17131">MTLAAPVSVPASRSTTTRERSVDLVRAACLLAVVGVHALMVGVSVQGGIPVLENALESWSGFTEFSWFAQMMPLFFILGGFASATHYRRVRARGVTPSAYVATRLCRLLPAPLAAAGPPCWHCLGWRSRGRVVTSSRRRGGGSANPSGSLASTFSARRSCH</sequence>
<keyword evidence="4" id="KW-0012">Acyltransferase</keyword>
<evidence type="ECO:0000313" key="4">
    <source>
        <dbReference type="EMBL" id="QIM17844.1"/>
    </source>
</evidence>
<dbReference type="GO" id="GO:0016746">
    <property type="term" value="F:acyltransferase activity"/>
    <property type="evidence" value="ECO:0007669"/>
    <property type="project" value="UniProtKB-KW"/>
</dbReference>
<proteinExistence type="predicted"/>
<evidence type="ECO:0000256" key="1">
    <source>
        <dbReference type="SAM" id="MobiDB-lite"/>
    </source>
</evidence>
<organism evidence="4 5">
    <name type="scientific">Leucobacter coleopterorum</name>
    <dbReference type="NCBI Taxonomy" id="2714933"/>
    <lineage>
        <taxon>Bacteria</taxon>
        <taxon>Bacillati</taxon>
        <taxon>Actinomycetota</taxon>
        <taxon>Actinomycetes</taxon>
        <taxon>Micrococcales</taxon>
        <taxon>Microbacteriaceae</taxon>
        <taxon>Leucobacter</taxon>
    </lineage>
</organism>
<feature type="domain" description="Acyltransferase 3" evidence="3">
    <location>
        <begin position="21"/>
        <end position="116"/>
    </location>
</feature>
<keyword evidence="5" id="KW-1185">Reference proteome</keyword>